<dbReference type="Gene3D" id="1.10.8.10">
    <property type="entry name" value="DNA helicase RuvA subunit, C-terminal domain"/>
    <property type="match status" value="1"/>
</dbReference>
<dbReference type="SUPFAM" id="SSF46934">
    <property type="entry name" value="UBA-like"/>
    <property type="match status" value="1"/>
</dbReference>
<dbReference type="InterPro" id="IPR052586">
    <property type="entry name" value="ASCC2"/>
</dbReference>
<keyword evidence="3" id="KW-1185">Reference proteome</keyword>
<feature type="compositionally biased region" description="Gly residues" evidence="1">
    <location>
        <begin position="412"/>
        <end position="434"/>
    </location>
</feature>
<dbReference type="GO" id="GO:0043130">
    <property type="term" value="F:ubiquitin binding"/>
    <property type="evidence" value="ECO:0007669"/>
    <property type="project" value="TreeGrafter"/>
</dbReference>
<feature type="region of interest" description="Disordered" evidence="1">
    <location>
        <begin position="717"/>
        <end position="887"/>
    </location>
</feature>
<protein>
    <recommendedName>
        <fullName evidence="4">CUE domain-containing protein</fullName>
    </recommendedName>
</protein>
<evidence type="ECO:0000256" key="1">
    <source>
        <dbReference type="SAM" id="MobiDB-lite"/>
    </source>
</evidence>
<feature type="compositionally biased region" description="Gly residues" evidence="1">
    <location>
        <begin position="655"/>
        <end position="688"/>
    </location>
</feature>
<feature type="region of interest" description="Disordered" evidence="1">
    <location>
        <begin position="403"/>
        <end position="435"/>
    </location>
</feature>
<comment type="caution">
    <text evidence="2">The sequence shown here is derived from an EMBL/GenBank/DDBJ whole genome shotgun (WGS) entry which is preliminary data.</text>
</comment>
<dbReference type="CDD" id="cd14364">
    <property type="entry name" value="CUE_ASCC2"/>
    <property type="match status" value="1"/>
</dbReference>
<organism evidence="2 3">
    <name type="scientific">Raphidocelis subcapitata</name>
    <dbReference type="NCBI Taxonomy" id="307507"/>
    <lineage>
        <taxon>Eukaryota</taxon>
        <taxon>Viridiplantae</taxon>
        <taxon>Chlorophyta</taxon>
        <taxon>core chlorophytes</taxon>
        <taxon>Chlorophyceae</taxon>
        <taxon>CS clade</taxon>
        <taxon>Sphaeropleales</taxon>
        <taxon>Selenastraceae</taxon>
        <taxon>Raphidocelis</taxon>
    </lineage>
</organism>
<proteinExistence type="predicted"/>
<name>A0A2V0PFW3_9CHLO</name>
<feature type="compositionally biased region" description="Gly residues" evidence="1">
    <location>
        <begin position="798"/>
        <end position="855"/>
    </location>
</feature>
<dbReference type="PANTHER" id="PTHR21494">
    <property type="entry name" value="ACTIVATING SIGNAL COINTEGRATOR 1 COMPLEX SUBUNIT 2 ASC-1 COMPLEX SUBUNIT P100"/>
    <property type="match status" value="1"/>
</dbReference>
<feature type="compositionally biased region" description="Gly residues" evidence="1">
    <location>
        <begin position="500"/>
        <end position="522"/>
    </location>
</feature>
<gene>
    <name evidence="2" type="ORF">Rsub_09656</name>
</gene>
<feature type="compositionally biased region" description="Basic and acidic residues" evidence="1">
    <location>
        <begin position="856"/>
        <end position="868"/>
    </location>
</feature>
<dbReference type="Proteomes" id="UP000247498">
    <property type="component" value="Unassembled WGS sequence"/>
</dbReference>
<dbReference type="InterPro" id="IPR041800">
    <property type="entry name" value="ASCC2_CUE"/>
</dbReference>
<feature type="compositionally biased region" description="Basic and acidic residues" evidence="1">
    <location>
        <begin position="719"/>
        <end position="729"/>
    </location>
</feature>
<feature type="compositionally biased region" description="Basic residues" evidence="1">
    <location>
        <begin position="873"/>
        <end position="887"/>
    </location>
</feature>
<reference evidence="2 3" key="1">
    <citation type="journal article" date="2018" name="Sci. Rep.">
        <title>Raphidocelis subcapitata (=Pseudokirchneriella subcapitata) provides an insight into genome evolution and environmental adaptations in the Sphaeropleales.</title>
        <authorList>
            <person name="Suzuki S."/>
            <person name="Yamaguchi H."/>
            <person name="Nakajima N."/>
            <person name="Kawachi M."/>
        </authorList>
    </citation>
    <scope>NUCLEOTIDE SEQUENCE [LARGE SCALE GENOMIC DNA]</scope>
    <source>
        <strain evidence="2 3">NIES-35</strain>
    </source>
</reference>
<dbReference type="AlphaFoldDB" id="A0A2V0PFW3"/>
<evidence type="ECO:0000313" key="2">
    <source>
        <dbReference type="EMBL" id="GBF96800.1"/>
    </source>
</evidence>
<evidence type="ECO:0008006" key="4">
    <source>
        <dbReference type="Google" id="ProtNLM"/>
    </source>
</evidence>
<dbReference type="OrthoDB" id="5577209at2759"/>
<feature type="region of interest" description="Disordered" evidence="1">
    <location>
        <begin position="500"/>
        <end position="524"/>
    </location>
</feature>
<accession>A0A2V0PFW3</accession>
<dbReference type="InterPro" id="IPR009060">
    <property type="entry name" value="UBA-like_sf"/>
</dbReference>
<feature type="compositionally biased region" description="Gly residues" evidence="1">
    <location>
        <begin position="770"/>
        <end position="788"/>
    </location>
</feature>
<evidence type="ECO:0000313" key="3">
    <source>
        <dbReference type="Proteomes" id="UP000247498"/>
    </source>
</evidence>
<dbReference type="EMBL" id="BDRX01000086">
    <property type="protein sequence ID" value="GBF96800.1"/>
    <property type="molecule type" value="Genomic_DNA"/>
</dbReference>
<sequence length="887" mass="87359">MGRRTFLPFLPADNAELSDLASRAALEAINEDLGQLLRLSPGDFWAAVLSDDRSLHDCLDSFLRFKRRGFDGDADGVAGAPSRALAEVSRRVFMVFLRMVSDEPGPGAPPPARRAAEIYDRWLLDFPKMLDLAAIYGPSNPALAARLVARAFEMQPRYWGDAAAAAEPLAGNLRELRASCGGLAAKALAGGGAELCQEVAERTRYFLDALLTLLAFLDACPAAAALLLLPGRGELLATLAALHDGLAPALERLSRQPGAAAKGAPPAAAAARLRRAAAALAGALLEGCYCGAGAAAALGAAAAAGAGGAAEAAAAAADPDARGQDLMAALMLAAHSGDAPGDGDGDGGAAAAGHGGLLPAANAARRLDLAVSEALRARRLALDDAQFDYLLALLGSDRSRLDGGRPAPAAAGQGGGASAAGGGGEGGSGSGGPGAARVAELVTQVREVLPDYGAGFVTACLYHCGWDAERVLHTLLEGAPPPAVAALGLAPSLAAWSPPGGGSGGGGGGGGASGSGGAGSSGRAGAAAAAEGGAAAAAGGTLSWAALAHEARAADAAAAAAAASAIASVPVPAAAPRARAAAERRTARVLGARSDALRSATKSLADQYQWEEEFDPYDDEYDDALDELINLKNDGVCDAEGEETDAEAAARRARAGGGGGGAAGPSAAGGRGGGGPGPGPGRGPAAGRGRGRGAPKSERLWVLDGKIYNYKKAGAQEVAGREGAEKALEAAEAAAHQIHGLGPGGNVPLAAAPQWRQQQEQEQQQRRGGGEGGVGGQEAGPSGAGGGQRQQQPQQQQYGGGGRGGGGRGGDGGGRGGGGGRAGGREGGGGRGGGRDGGGGRGGGRGGGEGEGEGGGDARRHAYKEAHKSAIANHHRKDRALRKQGLL</sequence>
<dbReference type="PANTHER" id="PTHR21494:SF0">
    <property type="entry name" value="ACTIVATING SIGNAL COINTEGRATOR 1 COMPLEX SUBUNIT 2"/>
    <property type="match status" value="1"/>
</dbReference>
<dbReference type="STRING" id="307507.A0A2V0PFW3"/>
<dbReference type="InParanoid" id="A0A2V0PFW3"/>
<feature type="region of interest" description="Disordered" evidence="1">
    <location>
        <begin position="640"/>
        <end position="698"/>
    </location>
</feature>